<reference evidence="3 4" key="1">
    <citation type="journal article" date="2016" name="Nat. Commun.">
        <title>Thousands of microbial genomes shed light on interconnected biogeochemical processes in an aquifer system.</title>
        <authorList>
            <person name="Anantharaman K."/>
            <person name="Brown C.T."/>
            <person name="Hug L.A."/>
            <person name="Sharon I."/>
            <person name="Castelle C.J."/>
            <person name="Probst A.J."/>
            <person name="Thomas B.C."/>
            <person name="Singh A."/>
            <person name="Wilkins M.J."/>
            <person name="Karaoz U."/>
            <person name="Brodie E.L."/>
            <person name="Williams K.H."/>
            <person name="Hubbard S.S."/>
            <person name="Banfield J.F."/>
        </authorList>
    </citation>
    <scope>NUCLEOTIDE SEQUENCE [LARGE SCALE GENOMIC DNA]</scope>
</reference>
<dbReference type="EMBL" id="MHIG01000015">
    <property type="protein sequence ID" value="OGY47091.1"/>
    <property type="molecule type" value="Genomic_DNA"/>
</dbReference>
<feature type="region of interest" description="Disordered" evidence="1">
    <location>
        <begin position="1"/>
        <end position="37"/>
    </location>
</feature>
<organism evidence="3 4">
    <name type="scientific">Candidatus Buchananbacteria bacterium RIFCSPHIGHO2_01_FULL_47_11b</name>
    <dbReference type="NCBI Taxonomy" id="1797537"/>
    <lineage>
        <taxon>Bacteria</taxon>
        <taxon>Candidatus Buchananiibacteriota</taxon>
    </lineage>
</organism>
<evidence type="ECO:0000313" key="4">
    <source>
        <dbReference type="Proteomes" id="UP000178385"/>
    </source>
</evidence>
<feature type="transmembrane region" description="Helical" evidence="2">
    <location>
        <begin position="229"/>
        <end position="248"/>
    </location>
</feature>
<dbReference type="InterPro" id="IPR025101">
    <property type="entry name" value="DUF4012"/>
</dbReference>
<evidence type="ECO:0000313" key="3">
    <source>
        <dbReference type="EMBL" id="OGY47091.1"/>
    </source>
</evidence>
<dbReference type="AlphaFoldDB" id="A0A1G1Y4C2"/>
<dbReference type="Pfam" id="PF13196">
    <property type="entry name" value="DUF4012"/>
    <property type="match status" value="1"/>
</dbReference>
<keyword evidence="2" id="KW-0472">Membrane</keyword>
<evidence type="ECO:0008006" key="5">
    <source>
        <dbReference type="Google" id="ProtNLM"/>
    </source>
</evidence>
<dbReference type="Proteomes" id="UP000178385">
    <property type="component" value="Unassembled WGS sequence"/>
</dbReference>
<keyword evidence="2" id="KW-1133">Transmembrane helix</keyword>
<name>A0A1G1Y4C2_9BACT</name>
<evidence type="ECO:0000256" key="2">
    <source>
        <dbReference type="SAM" id="Phobius"/>
    </source>
</evidence>
<comment type="caution">
    <text evidence="3">The sequence shown here is derived from an EMBL/GenBank/DDBJ whole genome shotgun (WGS) entry which is preliminary data.</text>
</comment>
<gene>
    <name evidence="3" type="ORF">A2840_00295</name>
</gene>
<sequence>MPTKKRQTKKNTSAVDKPVKISSRAKKKAVKKSKKPSVALKVLKQPTAVDSTKPFFTAQTNAIQKATLDKNNSAAVPQPSGFNFNSPNLGSLLPKSFTQQKSSVRSAHVTSPFVVNLKNPNTAKYTRLDPEPTQRKTVPTARRKVSLVQKNRVEVNLLHHPDMYQLTVVKIFSLLVWPLVALRQVLKKKRLITPVVPVVAAIEYSDEVEDVFAPPTKKSRRAFTLSPNLLMRPIASFVLAAFVFVLPLQAMTYYQQLQETKDSVLLLTADAVALLKTAQQSATEFDLAGARDNFTKAEQQFSLARQQIDGINSVIAEVLTLVPGLNRSVETGVTLLESGQLLSQVGQLLSQAGQSFLNTNSQDYFEALKNLNQDFHLAIETYNQAEEKFLSITIDDVPEAHRQAFLNVVKSLPQVKQQLLELYQFNEILLTLLGRDQWQRYLIVFTNNNEMRAVGGFMGSFALIDIDRGKIKKIEIPAGGTYDVQGQLVPRVISPEPLHLINPRWEFQDANWWPDFPTTAKKIQWFYTNAGGPSTDGVIVMTATLMSRIIDAVGPLTVDGYDQPITGENFVSVTQSVIKVERDKQSSTPKQFLTDLGPVVIERLFNAEGDQLRQLIEVLRQGLNEKHLVLYFTDRTAQRLVTDLDWAGSLKATQGDFLSVVHSNLAGGKTDEVIDQKITHQATIESDGSIVNSVTITRTHAGTPGVDVFTGVQNNSYVRFYVPSGSVLMSATGFQRPAEQYFDQPGEDLQADLDLLSLETGRQRDEASGTDVYQESGKTVFGNWLQLKPGETKAASITYRLPFKVSTTGNEATFYSLLVQKQIGDRQTALDSRLTLKNGMEVLATFPGSVAVADSALLFSQPLTTDAFYGVAIKNQ</sequence>
<protein>
    <recommendedName>
        <fullName evidence="5">DUF4012 domain-containing protein</fullName>
    </recommendedName>
</protein>
<feature type="compositionally biased region" description="Basic residues" evidence="1">
    <location>
        <begin position="23"/>
        <end position="35"/>
    </location>
</feature>
<proteinExistence type="predicted"/>
<accession>A0A1G1Y4C2</accession>
<evidence type="ECO:0000256" key="1">
    <source>
        <dbReference type="SAM" id="MobiDB-lite"/>
    </source>
</evidence>
<keyword evidence="2" id="KW-0812">Transmembrane</keyword>